<dbReference type="PANTHER" id="PTHR16199:SF4">
    <property type="entry name" value="CONDENSIN-2 COMPLEX SUBUNIT G2"/>
    <property type="match status" value="1"/>
</dbReference>
<evidence type="ECO:0008006" key="4">
    <source>
        <dbReference type="Google" id="ProtNLM"/>
    </source>
</evidence>
<gene>
    <name evidence="2" type="ORF">GIB67_010769</name>
</gene>
<feature type="region of interest" description="Disordered" evidence="1">
    <location>
        <begin position="892"/>
        <end position="935"/>
    </location>
</feature>
<name>A0A7J7L8X0_9MAGN</name>
<dbReference type="InterPro" id="IPR016024">
    <property type="entry name" value="ARM-type_fold"/>
</dbReference>
<sequence>MEKRLRSSLQTSADAFLSSATQTTLKSSKPSLKTLIFSITSSNSPNLISSLPLFLHQSISRSIASFQLSDLRQSSCSPPTKRARRSSRKNKELTPNPNDCSRIGSKKKCLIQSLEIYTHIVYLCVSHPKRVFSANELLPCAQMLHDSLVLFELEIGLLGEVANLCEVWWKEGLFGRETLISQFIPFVLSKSLTSTKKVDVHMVYGLREAFSLFDFEDESIEDLKVLLVRCVITPLYLKVEEGRRFIAFLFGLSGQLAKEALAIIKSQIPSGRKSMLEAFADIVVRAWKVEEGGCKYEIENGFLKGLIEGAIYANSRILAASTRKVLSGFITQRTTKGVGKLIFDLIEPVIFRSLQVANSNVRQNALHLLLDVFPIEDPDATKEVKDSLLEKQFFLLDKLLLDECPDVRVVTVEGSCRILHLFWEIIPSSAITNILTKIVDEMSHDICIEVRLSTLSGIIYLLGNPQSHDILKVLLPRLGHMFSDSSLSVRVAVANLLLDLRNIRTFQFQKVVNLDALLSSLANDQPLVAQSITRLLVPSYFPMKASPEEACSRCITLIKKSPMAGARFCEFLLSEGSSTKSLIELFRVSITLALSPDDLNADQIEGFLVAASNLCSGLVNETSCKSDLKKFISGEKLKHLFTAATTSRAQSSIFSIASVVSPADMSGLVQECINLVKNCAGLSANMERQTEARSAHKLIMSCGKFNEMFGALTNLLHIAALGYQSSYGTQMSEHSVSSANPPKKARLSMKSSIKLKYVSGKNSNSYDVNASLDQHYGIAAGAAWQVKDLLSCLDSRGAVLVSPMLGNTFSALKVISEVIIEQSRDTQYLDTTPISAYTTLALHTYLQNVDLNRTNILGNKNDELDSSSPSLEMATLGHILVNIFGCTEKLFSQSDSGSSSNSTLKSKMEEKKIARRQRNKQKEAQTNSSSSTDDGPCFPVQKRMFNMLKVATAVLKFVVDANTVCFVSHHKERCLKFTSSYVHAIISTLRKLSNDQLQFEENDMKEILVCLRSSFTYASKLLNLVLSNTTGSSSSPPEASDLANDLLNLIISTDLYLELRHTVYFVAAAKPWVSDLILALGSWNVLDKSSQEIDHPSRAFDSNLHSLPWLRVLAKLELSELGQDVEVSASVPEQNTYFVFNKVMEIVVLSLRRNPKVLDSVGVIILTGLATLLETEEYELVSGLAHFVCMKLARHENGEWEELESMLALFQEIFLKIAKAIEDPRISEDGRHILEGAKANLEPVWMSYIYKDGGSVMEEE</sequence>
<dbReference type="GO" id="GO:0000070">
    <property type="term" value="P:mitotic sister chromatid segregation"/>
    <property type="evidence" value="ECO:0007669"/>
    <property type="project" value="TreeGrafter"/>
</dbReference>
<dbReference type="SUPFAM" id="SSF48371">
    <property type="entry name" value="ARM repeat"/>
    <property type="match status" value="1"/>
</dbReference>
<dbReference type="AlphaFoldDB" id="A0A7J7L8X0"/>
<dbReference type="Proteomes" id="UP000541444">
    <property type="component" value="Unassembled WGS sequence"/>
</dbReference>
<dbReference type="OrthoDB" id="10062843at2759"/>
<dbReference type="PANTHER" id="PTHR16199">
    <property type="entry name" value="CONDENSIN-2 COMPLEX SUBUNIT G2"/>
    <property type="match status" value="1"/>
</dbReference>
<feature type="region of interest" description="Disordered" evidence="1">
    <location>
        <begin position="72"/>
        <end position="99"/>
    </location>
</feature>
<reference evidence="2 3" key="1">
    <citation type="journal article" date="2020" name="IScience">
        <title>Genome Sequencing of the Endangered Kingdonia uniflora (Circaeasteraceae, Ranunculales) Reveals Potential Mechanisms of Evolutionary Specialization.</title>
        <authorList>
            <person name="Sun Y."/>
            <person name="Deng T."/>
            <person name="Zhang A."/>
            <person name="Moore M.J."/>
            <person name="Landis J.B."/>
            <person name="Lin N."/>
            <person name="Zhang H."/>
            <person name="Zhang X."/>
            <person name="Huang J."/>
            <person name="Zhang X."/>
            <person name="Sun H."/>
            <person name="Wang H."/>
        </authorList>
    </citation>
    <scope>NUCLEOTIDE SEQUENCE [LARGE SCALE GENOMIC DNA]</scope>
    <source>
        <strain evidence="2">TB1705</strain>
        <tissue evidence="2">Leaf</tissue>
    </source>
</reference>
<dbReference type="GO" id="GO:0005634">
    <property type="term" value="C:nucleus"/>
    <property type="evidence" value="ECO:0007669"/>
    <property type="project" value="InterPro"/>
</dbReference>
<feature type="compositionally biased region" description="Polar residues" evidence="1">
    <location>
        <begin position="924"/>
        <end position="933"/>
    </location>
</feature>
<proteinExistence type="predicted"/>
<organism evidence="2 3">
    <name type="scientific">Kingdonia uniflora</name>
    <dbReference type="NCBI Taxonomy" id="39325"/>
    <lineage>
        <taxon>Eukaryota</taxon>
        <taxon>Viridiplantae</taxon>
        <taxon>Streptophyta</taxon>
        <taxon>Embryophyta</taxon>
        <taxon>Tracheophyta</taxon>
        <taxon>Spermatophyta</taxon>
        <taxon>Magnoliopsida</taxon>
        <taxon>Ranunculales</taxon>
        <taxon>Circaeasteraceae</taxon>
        <taxon>Kingdonia</taxon>
    </lineage>
</organism>
<dbReference type="InterPro" id="IPR011989">
    <property type="entry name" value="ARM-like"/>
</dbReference>
<keyword evidence="3" id="KW-1185">Reference proteome</keyword>
<dbReference type="InterPro" id="IPR024741">
    <property type="entry name" value="Condensin2_G2"/>
</dbReference>
<feature type="compositionally biased region" description="Low complexity" evidence="1">
    <location>
        <begin position="892"/>
        <end position="905"/>
    </location>
</feature>
<dbReference type="Pfam" id="PF12422">
    <property type="entry name" value="Condensin2nSMC"/>
    <property type="match status" value="1"/>
</dbReference>
<protein>
    <recommendedName>
        <fullName evidence="4">Condensin-2 complex subunit G2</fullName>
    </recommendedName>
</protein>
<accession>A0A7J7L8X0</accession>
<comment type="caution">
    <text evidence="2">The sequence shown here is derived from an EMBL/GenBank/DDBJ whole genome shotgun (WGS) entry which is preliminary data.</text>
</comment>
<evidence type="ECO:0000256" key="1">
    <source>
        <dbReference type="SAM" id="MobiDB-lite"/>
    </source>
</evidence>
<evidence type="ECO:0000313" key="2">
    <source>
        <dbReference type="EMBL" id="KAF6139043.1"/>
    </source>
</evidence>
<dbReference type="Gene3D" id="1.25.10.10">
    <property type="entry name" value="Leucine-rich Repeat Variant"/>
    <property type="match status" value="1"/>
</dbReference>
<evidence type="ECO:0000313" key="3">
    <source>
        <dbReference type="Proteomes" id="UP000541444"/>
    </source>
</evidence>
<dbReference type="GO" id="GO:0000796">
    <property type="term" value="C:condensin complex"/>
    <property type="evidence" value="ECO:0007669"/>
    <property type="project" value="TreeGrafter"/>
</dbReference>
<dbReference type="EMBL" id="JACGCM010002535">
    <property type="protein sequence ID" value="KAF6139043.1"/>
    <property type="molecule type" value="Genomic_DNA"/>
</dbReference>